<dbReference type="OrthoDB" id="4018248at2"/>
<reference evidence="4" key="1">
    <citation type="submission" date="2015-11" db="EMBL/GenBank/DDBJ databases">
        <authorList>
            <consortium name="Cross-ministerial Strategic Innovation Promotion Program (SIP) consortium"/>
            <person name="Tomihama T."/>
            <person name="Ikenaga M."/>
            <person name="Sakai M."/>
            <person name="Okubo T."/>
            <person name="Ikeda S."/>
        </authorList>
    </citation>
    <scope>NUCLEOTIDE SEQUENCE [LARGE SCALE GENOMIC DNA]</scope>
    <source>
        <strain evidence="4">S58</strain>
    </source>
</reference>
<evidence type="ECO:0000313" key="4">
    <source>
        <dbReference type="Proteomes" id="UP000067448"/>
    </source>
</evidence>
<dbReference type="RefSeq" id="WP_059083766.1">
    <property type="nucleotide sequence ID" value="NZ_BCMM01000042.1"/>
</dbReference>
<dbReference type="SUPFAM" id="SSF89372">
    <property type="entry name" value="Fucose-specific lectin"/>
    <property type="match status" value="1"/>
</dbReference>
<keyword evidence="1" id="KW-0732">Signal</keyword>
<gene>
    <name evidence="3" type="ORF">SsS58_06971</name>
</gene>
<evidence type="ECO:0000313" key="3">
    <source>
        <dbReference type="EMBL" id="GAQ66537.1"/>
    </source>
</evidence>
<evidence type="ECO:0000259" key="2">
    <source>
        <dbReference type="Pfam" id="PF26607"/>
    </source>
</evidence>
<feature type="signal peptide" evidence="1">
    <location>
        <begin position="1"/>
        <end position="35"/>
    </location>
</feature>
<reference evidence="4" key="3">
    <citation type="submission" date="2016-02" db="EMBL/GenBank/DDBJ databases">
        <title>Draft genome of pathogenic Streptomyces sp. in Japan.</title>
        <authorList>
            <person name="Tomihama T."/>
            <person name="Ikenaga M."/>
            <person name="Sakai M."/>
            <person name="Okubo T."/>
            <person name="Ikeda S."/>
        </authorList>
    </citation>
    <scope>NUCLEOTIDE SEQUENCE [LARGE SCALE GENOMIC DNA]</scope>
    <source>
        <strain evidence="4">S58</strain>
    </source>
</reference>
<dbReference type="AlphaFoldDB" id="A0A100JVP1"/>
<dbReference type="InterPro" id="IPR058502">
    <property type="entry name" value="PLL-like_beta-prop"/>
</dbReference>
<accession>A0A100JVP1</accession>
<sequence length="358" mass="38301">MAFTHGRPARVWRVLSAALMGSLLMLVGLPGPAHAAETDWINFGGDARTYSAVYSVTIGGATYDVGRGVDNNVWFRYNGGSWRPLGGDNSTRTTSPPRIVEWPPGRATVFVRGLDGEIWYSMVNSGSANFWEPWTRLPTGARAIGSPLVSSTVSGTGGLFIQVPNEYRVLSYAFMYHNNGVVQPPQGWTVNNHAILSSDHPDIEGNGQIAVYGTERYERVYRSFVTGTDNHVWRVTTTTNGAVSSVTQVNGGAVCESGVAAARLGTQTAVVGPGQAGYANQQRVLIACVGTDGYVWESTSSDGGLSFDGWRRPVGTPAPSHTTPAVNATANSWTLTLRWNAALNSAFPDNSVIAKRIS</sequence>
<protein>
    <recommendedName>
        <fullName evidence="2">PLL-like beta propeller domain-containing protein</fullName>
    </recommendedName>
</protein>
<name>A0A100JVP1_STRSC</name>
<proteinExistence type="predicted"/>
<dbReference type="Pfam" id="PF26607">
    <property type="entry name" value="DUF8189"/>
    <property type="match status" value="1"/>
</dbReference>
<comment type="caution">
    <text evidence="3">The sequence shown here is derived from an EMBL/GenBank/DDBJ whole genome shotgun (WGS) entry which is preliminary data.</text>
</comment>
<feature type="chain" id="PRO_5007088836" description="PLL-like beta propeller domain-containing protein" evidence="1">
    <location>
        <begin position="36"/>
        <end position="358"/>
    </location>
</feature>
<reference evidence="3 4" key="2">
    <citation type="journal article" date="2016" name="Genome Announc.">
        <title>Draft Genome Sequences of Streptomyces scabiei S58, Streptomyces turgidiscabies T45, and Streptomyces acidiscabies a10, the Pathogens of Potato Common Scab, Isolated in Japan.</title>
        <authorList>
            <person name="Tomihama T."/>
            <person name="Nishi Y."/>
            <person name="Sakai M."/>
            <person name="Ikenaga M."/>
            <person name="Okubo T."/>
            <person name="Ikeda S."/>
        </authorList>
    </citation>
    <scope>NUCLEOTIDE SEQUENCE [LARGE SCALE GENOMIC DNA]</scope>
    <source>
        <strain evidence="3 4">S58</strain>
    </source>
</reference>
<dbReference type="EMBL" id="BCMM01000042">
    <property type="protein sequence ID" value="GAQ66537.1"/>
    <property type="molecule type" value="Genomic_DNA"/>
</dbReference>
<organism evidence="3 4">
    <name type="scientific">Streptomyces scabiei</name>
    <dbReference type="NCBI Taxonomy" id="1930"/>
    <lineage>
        <taxon>Bacteria</taxon>
        <taxon>Bacillati</taxon>
        <taxon>Actinomycetota</taxon>
        <taxon>Actinomycetes</taxon>
        <taxon>Kitasatosporales</taxon>
        <taxon>Streptomycetaceae</taxon>
        <taxon>Streptomyces</taxon>
    </lineage>
</organism>
<feature type="domain" description="PLL-like beta propeller" evidence="2">
    <location>
        <begin position="36"/>
        <end position="250"/>
    </location>
</feature>
<evidence type="ECO:0000256" key="1">
    <source>
        <dbReference type="SAM" id="SignalP"/>
    </source>
</evidence>
<dbReference type="Proteomes" id="UP000067448">
    <property type="component" value="Unassembled WGS sequence"/>
</dbReference>